<dbReference type="RefSeq" id="WP_179657925.1">
    <property type="nucleotide sequence ID" value="NZ_JACBZR010000001.1"/>
</dbReference>
<keyword evidence="1" id="KW-0418">Kinase</keyword>
<dbReference type="InterPro" id="IPR027417">
    <property type="entry name" value="P-loop_NTPase"/>
</dbReference>
<accession>A0A7Z0IS00</accession>
<proteinExistence type="predicted"/>
<protein>
    <submittedName>
        <fullName evidence="1">Adenylate kinase family enzyme</fullName>
    </submittedName>
</protein>
<dbReference type="GO" id="GO:0016301">
    <property type="term" value="F:kinase activity"/>
    <property type="evidence" value="ECO:0007669"/>
    <property type="project" value="UniProtKB-KW"/>
</dbReference>
<comment type="caution">
    <text evidence="1">The sequence shown here is derived from an EMBL/GenBank/DDBJ whole genome shotgun (WGS) entry which is preliminary data.</text>
</comment>
<evidence type="ECO:0000313" key="2">
    <source>
        <dbReference type="Proteomes" id="UP000564496"/>
    </source>
</evidence>
<dbReference type="Gene3D" id="3.40.50.300">
    <property type="entry name" value="P-loop containing nucleotide triphosphate hydrolases"/>
    <property type="match status" value="1"/>
</dbReference>
<dbReference type="PANTHER" id="PTHR37816">
    <property type="entry name" value="YALI0E33011P"/>
    <property type="match status" value="1"/>
</dbReference>
<evidence type="ECO:0000313" key="1">
    <source>
        <dbReference type="EMBL" id="NYI77436.1"/>
    </source>
</evidence>
<sequence length="97" mass="10678">MSGLPTRIAVAGVSGSGKSTLAKRISDRLGIPYVELDSLHHGPDWTPRPEFVADVRALVARPAWVSELQYATAKPLVRVRSRRAARRWLASMTKASR</sequence>
<dbReference type="SUPFAM" id="SSF52540">
    <property type="entry name" value="P-loop containing nucleoside triphosphate hydrolases"/>
    <property type="match status" value="1"/>
</dbReference>
<dbReference type="EMBL" id="JACBZR010000001">
    <property type="protein sequence ID" value="NYI77436.1"/>
    <property type="molecule type" value="Genomic_DNA"/>
</dbReference>
<keyword evidence="2" id="KW-1185">Reference proteome</keyword>
<organism evidence="1 2">
    <name type="scientific">Nocardioides panzhihuensis</name>
    <dbReference type="NCBI Taxonomy" id="860243"/>
    <lineage>
        <taxon>Bacteria</taxon>
        <taxon>Bacillati</taxon>
        <taxon>Actinomycetota</taxon>
        <taxon>Actinomycetes</taxon>
        <taxon>Propionibacteriales</taxon>
        <taxon>Nocardioidaceae</taxon>
        <taxon>Nocardioides</taxon>
    </lineage>
</organism>
<dbReference type="AlphaFoldDB" id="A0A7Z0IS00"/>
<dbReference type="PANTHER" id="PTHR37816:SF1">
    <property type="entry name" value="TOXIN"/>
    <property type="match status" value="1"/>
</dbReference>
<dbReference type="InterPro" id="IPR052922">
    <property type="entry name" value="Cytidylate_Kinase-2"/>
</dbReference>
<reference evidence="1 2" key="1">
    <citation type="submission" date="2020-07" db="EMBL/GenBank/DDBJ databases">
        <title>Sequencing the genomes of 1000 actinobacteria strains.</title>
        <authorList>
            <person name="Klenk H.-P."/>
        </authorList>
    </citation>
    <scope>NUCLEOTIDE SEQUENCE [LARGE SCALE GENOMIC DNA]</scope>
    <source>
        <strain evidence="1 2">DSM 26487</strain>
    </source>
</reference>
<gene>
    <name evidence="1" type="ORF">BJ988_002084</name>
</gene>
<keyword evidence="1" id="KW-0808">Transferase</keyword>
<name>A0A7Z0IS00_9ACTN</name>
<dbReference type="Proteomes" id="UP000564496">
    <property type="component" value="Unassembled WGS sequence"/>
</dbReference>